<dbReference type="InterPro" id="IPR003661">
    <property type="entry name" value="HisK_dim/P_dom"/>
</dbReference>
<dbReference type="SUPFAM" id="SSF47384">
    <property type="entry name" value="Homodimeric domain of signal transducing histidine kinase"/>
    <property type="match status" value="1"/>
</dbReference>
<dbReference type="PANTHER" id="PTHR45436:SF5">
    <property type="entry name" value="SENSOR HISTIDINE KINASE TRCS"/>
    <property type="match status" value="1"/>
</dbReference>
<dbReference type="Pfam" id="PF02518">
    <property type="entry name" value="HATPase_c"/>
    <property type="match status" value="1"/>
</dbReference>
<proteinExistence type="predicted"/>
<protein>
    <recommendedName>
        <fullName evidence="3">histidine kinase</fullName>
        <ecNumber evidence="3">2.7.13.3</ecNumber>
    </recommendedName>
</protein>
<dbReference type="GO" id="GO:0005886">
    <property type="term" value="C:plasma membrane"/>
    <property type="evidence" value="ECO:0007669"/>
    <property type="project" value="UniProtKB-SubCell"/>
</dbReference>
<keyword evidence="5" id="KW-0808">Transferase</keyword>
<keyword evidence="7 13" id="KW-0418">Kinase</keyword>
<gene>
    <name evidence="13" type="ORF">BN11_390004</name>
</gene>
<evidence type="ECO:0000313" key="13">
    <source>
        <dbReference type="EMBL" id="CCH74124.1"/>
    </source>
</evidence>
<evidence type="ECO:0000256" key="6">
    <source>
        <dbReference type="ARBA" id="ARBA00022692"/>
    </source>
</evidence>
<evidence type="ECO:0000256" key="5">
    <source>
        <dbReference type="ARBA" id="ARBA00022679"/>
    </source>
</evidence>
<dbReference type="STRING" id="1193182.BN11_390004"/>
<evidence type="ECO:0000256" key="2">
    <source>
        <dbReference type="ARBA" id="ARBA00004236"/>
    </source>
</evidence>
<dbReference type="Pfam" id="PF00512">
    <property type="entry name" value="HisKA"/>
    <property type="match status" value="1"/>
</dbReference>
<dbReference type="OrthoDB" id="9786919at2"/>
<dbReference type="EMBL" id="CAJA01000323">
    <property type="protein sequence ID" value="CCH74124.1"/>
    <property type="molecule type" value="Genomic_DNA"/>
</dbReference>
<evidence type="ECO:0000259" key="11">
    <source>
        <dbReference type="PROSITE" id="PS50109"/>
    </source>
</evidence>
<dbReference type="InterPro" id="IPR003660">
    <property type="entry name" value="HAMP_dom"/>
</dbReference>
<dbReference type="EC" id="2.7.13.3" evidence="3"/>
<evidence type="ECO:0000256" key="4">
    <source>
        <dbReference type="ARBA" id="ARBA00022553"/>
    </source>
</evidence>
<evidence type="ECO:0000256" key="9">
    <source>
        <dbReference type="ARBA" id="ARBA00023012"/>
    </source>
</evidence>
<dbReference type="GO" id="GO:0000155">
    <property type="term" value="F:phosphorelay sensor kinase activity"/>
    <property type="evidence" value="ECO:0007669"/>
    <property type="project" value="InterPro"/>
</dbReference>
<dbReference type="InterPro" id="IPR005467">
    <property type="entry name" value="His_kinase_dom"/>
</dbReference>
<dbReference type="AlphaFoldDB" id="W6K3Z5"/>
<dbReference type="CDD" id="cd06225">
    <property type="entry name" value="HAMP"/>
    <property type="match status" value="1"/>
</dbReference>
<dbReference type="PROSITE" id="PS50109">
    <property type="entry name" value="HIS_KIN"/>
    <property type="match status" value="1"/>
</dbReference>
<dbReference type="Pfam" id="PF00672">
    <property type="entry name" value="HAMP"/>
    <property type="match status" value="1"/>
</dbReference>
<feature type="transmembrane region" description="Helical" evidence="10">
    <location>
        <begin position="12"/>
        <end position="38"/>
    </location>
</feature>
<keyword evidence="10" id="KW-0472">Membrane</keyword>
<keyword evidence="9" id="KW-0902">Two-component regulatory system</keyword>
<dbReference type="CDD" id="cd00082">
    <property type="entry name" value="HisKA"/>
    <property type="match status" value="1"/>
</dbReference>
<dbReference type="InterPro" id="IPR050428">
    <property type="entry name" value="TCS_sensor_his_kinase"/>
</dbReference>
<evidence type="ECO:0000256" key="1">
    <source>
        <dbReference type="ARBA" id="ARBA00000085"/>
    </source>
</evidence>
<comment type="subcellular location">
    <subcellularLocation>
        <location evidence="2">Cell membrane</location>
    </subcellularLocation>
</comment>
<evidence type="ECO:0000313" key="14">
    <source>
        <dbReference type="Proteomes" id="UP000035763"/>
    </source>
</evidence>
<evidence type="ECO:0000256" key="3">
    <source>
        <dbReference type="ARBA" id="ARBA00012438"/>
    </source>
</evidence>
<dbReference type="PROSITE" id="PS50885">
    <property type="entry name" value="HAMP"/>
    <property type="match status" value="1"/>
</dbReference>
<keyword evidence="4" id="KW-0597">Phosphoprotein</keyword>
<comment type="catalytic activity">
    <reaction evidence="1">
        <text>ATP + protein L-histidine = ADP + protein N-phospho-L-histidine.</text>
        <dbReference type="EC" id="2.7.13.3"/>
    </reaction>
</comment>
<comment type="caution">
    <text evidence="13">The sequence shown here is derived from an EMBL/GenBank/DDBJ whole genome shotgun (WGS) entry which is preliminary data.</text>
</comment>
<dbReference type="SMART" id="SM00304">
    <property type="entry name" value="HAMP"/>
    <property type="match status" value="1"/>
</dbReference>
<keyword evidence="8 10" id="KW-1133">Transmembrane helix</keyword>
<dbReference type="Proteomes" id="UP000035763">
    <property type="component" value="Unassembled WGS sequence"/>
</dbReference>
<reference evidence="13 14" key="1">
    <citation type="journal article" date="2013" name="ISME J.">
        <title>A metabolic model for members of the genus Tetrasphaera involved in enhanced biological phosphorus removal.</title>
        <authorList>
            <person name="Kristiansen R."/>
            <person name="Nguyen H.T.T."/>
            <person name="Saunders A.M."/>
            <person name="Nielsen J.L."/>
            <person name="Wimmer R."/>
            <person name="Le V.Q."/>
            <person name="McIlroy S.J."/>
            <person name="Petrovski S."/>
            <person name="Seviour R.J."/>
            <person name="Calteau A."/>
            <person name="Nielsen K.L."/>
            <person name="Nielsen P.H."/>
        </authorList>
    </citation>
    <scope>NUCLEOTIDE SEQUENCE [LARGE SCALE GENOMIC DNA]</scope>
    <source>
        <strain evidence="13 14">Ben110</strain>
    </source>
</reference>
<dbReference type="InterPro" id="IPR003594">
    <property type="entry name" value="HATPase_dom"/>
</dbReference>
<evidence type="ECO:0000256" key="8">
    <source>
        <dbReference type="ARBA" id="ARBA00022989"/>
    </source>
</evidence>
<name>W6K3Z5_9MICO</name>
<evidence type="ECO:0000256" key="10">
    <source>
        <dbReference type="SAM" id="Phobius"/>
    </source>
</evidence>
<dbReference type="PANTHER" id="PTHR45436">
    <property type="entry name" value="SENSOR HISTIDINE KINASE YKOH"/>
    <property type="match status" value="1"/>
</dbReference>
<feature type="transmembrane region" description="Helical" evidence="10">
    <location>
        <begin position="159"/>
        <end position="184"/>
    </location>
</feature>
<organism evidence="13 14">
    <name type="scientific">Nostocoides australiense Ben110</name>
    <dbReference type="NCBI Taxonomy" id="1193182"/>
    <lineage>
        <taxon>Bacteria</taxon>
        <taxon>Bacillati</taxon>
        <taxon>Actinomycetota</taxon>
        <taxon>Actinomycetes</taxon>
        <taxon>Micrococcales</taxon>
        <taxon>Intrasporangiaceae</taxon>
        <taxon>Nostocoides</taxon>
    </lineage>
</organism>
<evidence type="ECO:0000256" key="7">
    <source>
        <dbReference type="ARBA" id="ARBA00022777"/>
    </source>
</evidence>
<dbReference type="Gene3D" id="3.30.565.10">
    <property type="entry name" value="Histidine kinase-like ATPase, C-terminal domain"/>
    <property type="match status" value="1"/>
</dbReference>
<feature type="domain" description="Histidine kinase" evidence="11">
    <location>
        <begin position="246"/>
        <end position="443"/>
    </location>
</feature>
<keyword evidence="14" id="KW-1185">Reference proteome</keyword>
<dbReference type="SMART" id="SM00388">
    <property type="entry name" value="HisKA"/>
    <property type="match status" value="1"/>
</dbReference>
<keyword evidence="6 10" id="KW-0812">Transmembrane</keyword>
<dbReference type="InterPro" id="IPR036097">
    <property type="entry name" value="HisK_dim/P_sf"/>
</dbReference>
<sequence length="443" mass="46982">MPDVSVLRTIRTRVLAVVLGAFAAVILIGLGALTFVLLSTLRAQAGSTAQATAEWIAEEINQHPPATVIAGHADDKTSGERVIQILGGGRVIASLPADAPALTSAEGQVGQVSASTIPRIDGVDGDSFALAVTAARTVEGQIVTVAVATPSTLEESTQIALLTLATLTGVGLLALVAVGVRYAVAAALRPVEEMRAQAHSITDIGVGRRLPVPAGDDEFSRLATTLNDLLDRLQRSDSARRAFVSDAGHELRSPLASARVALDRLRDGALPEDERVAALARARLALDRLGYVVDDLLVLSRMDERTAVTPETEIDLDDVVLRAVRALPTTDERITLALEPARVVADPKLWDRLVRNLLDNADRHAHSHIRVTLRREAAGAVLEVDNDGPPVPEAERVRIFERFVRLDAARARDAGGSGPPFAVNSLQTVRGMGYRLVPATTGV</sequence>
<evidence type="ECO:0000259" key="12">
    <source>
        <dbReference type="PROSITE" id="PS50885"/>
    </source>
</evidence>
<dbReference type="InterPro" id="IPR036890">
    <property type="entry name" value="HATPase_C_sf"/>
</dbReference>
<accession>W6K3Z5</accession>
<dbReference type="SMART" id="SM00387">
    <property type="entry name" value="HATPase_c"/>
    <property type="match status" value="1"/>
</dbReference>
<dbReference type="Gene3D" id="6.10.340.10">
    <property type="match status" value="1"/>
</dbReference>
<dbReference type="SUPFAM" id="SSF55874">
    <property type="entry name" value="ATPase domain of HSP90 chaperone/DNA topoisomerase II/histidine kinase"/>
    <property type="match status" value="1"/>
</dbReference>
<feature type="domain" description="HAMP" evidence="12">
    <location>
        <begin position="185"/>
        <end position="238"/>
    </location>
</feature>
<dbReference type="Gene3D" id="1.10.287.130">
    <property type="match status" value="1"/>
</dbReference>